<gene>
    <name evidence="1" type="ORF">TRIADDRAFT_62818</name>
</gene>
<proteinExistence type="predicted"/>
<dbReference type="KEGG" id="tad:TRIADDRAFT_62818"/>
<dbReference type="AlphaFoldDB" id="B3SEZ4"/>
<name>B3SEZ4_TRIAD</name>
<dbReference type="Proteomes" id="UP000009022">
    <property type="component" value="Unassembled WGS sequence"/>
</dbReference>
<feature type="non-terminal residue" evidence="1">
    <location>
        <position position="550"/>
    </location>
</feature>
<dbReference type="GeneID" id="6760026"/>
<dbReference type="PhylomeDB" id="B3SEZ4"/>
<organism evidence="1 2">
    <name type="scientific">Trichoplax adhaerens</name>
    <name type="common">Trichoplax reptans</name>
    <dbReference type="NCBI Taxonomy" id="10228"/>
    <lineage>
        <taxon>Eukaryota</taxon>
        <taxon>Metazoa</taxon>
        <taxon>Placozoa</taxon>
        <taxon>Uniplacotomia</taxon>
        <taxon>Trichoplacea</taxon>
        <taxon>Trichoplacidae</taxon>
        <taxon>Trichoplax</taxon>
    </lineage>
</organism>
<keyword evidence="2" id="KW-1185">Reference proteome</keyword>
<dbReference type="CTD" id="6760026"/>
<dbReference type="InParanoid" id="B3SEZ4"/>
<dbReference type="RefSeq" id="XP_002118812.1">
    <property type="nucleotide sequence ID" value="XM_002118776.1"/>
</dbReference>
<evidence type="ECO:0000313" key="2">
    <source>
        <dbReference type="Proteomes" id="UP000009022"/>
    </source>
</evidence>
<protein>
    <submittedName>
        <fullName evidence="1">Uncharacterized protein</fullName>
    </submittedName>
</protein>
<evidence type="ECO:0000313" key="1">
    <source>
        <dbReference type="EMBL" id="EDV18701.1"/>
    </source>
</evidence>
<reference evidence="1 2" key="1">
    <citation type="journal article" date="2008" name="Nature">
        <title>The Trichoplax genome and the nature of placozoans.</title>
        <authorList>
            <person name="Srivastava M."/>
            <person name="Begovic E."/>
            <person name="Chapman J."/>
            <person name="Putnam N.H."/>
            <person name="Hellsten U."/>
            <person name="Kawashima T."/>
            <person name="Kuo A."/>
            <person name="Mitros T."/>
            <person name="Salamov A."/>
            <person name="Carpenter M.L."/>
            <person name="Signorovitch A.Y."/>
            <person name="Moreno M.A."/>
            <person name="Kamm K."/>
            <person name="Grimwood J."/>
            <person name="Schmutz J."/>
            <person name="Shapiro H."/>
            <person name="Grigoriev I.V."/>
            <person name="Buss L.W."/>
            <person name="Schierwater B."/>
            <person name="Dellaporta S.L."/>
            <person name="Rokhsar D.S."/>
        </authorList>
    </citation>
    <scope>NUCLEOTIDE SEQUENCE [LARGE SCALE GENOMIC DNA]</scope>
    <source>
        <strain evidence="1 2">Grell-BS-1999</strain>
    </source>
</reference>
<dbReference type="HOGENOM" id="CLU_495761_0_0_1"/>
<accession>B3SEZ4</accession>
<sequence length="550" mass="63978">MDSLRDKILSSLNNSYFHDKIDHTYSIKIKVLNLDDDKERKDLLSKIQDSIAEAKRKQFLIFLLKFKQTHWMTTVIKQDSNSLKTRAHFLNSHLDSSNLQPNASCDCEAWIIDFIQAMLTTPVFGRDNYKDSIDKLIKISMMNKKDDIMNAKIREKLSFHFLNHYRLTISIFFSSYEELYTYAILSISDLENTSLLKEEIEYHKLRIKTSNLIKHFLIVPIRTNAGDSISMVIFKNGPQEPIYAYATHSRRGSQNLDEDIRKKDFDCLQSILREFFHSCDLVKLSVNMEGWQINHTWTSASVTAIVEAVIIVTDCTKFIDKPQKSQMLLAYMKMEMEQCIKAIDTNLNTNSKRKLEPAPEGINDEECIEAEDRTSENEMDHGLDCDNIGYLLYTKCDINDQLDDVLPVMDVDVKENSESADTNGYVDDEMRRFLSEDDANSWASSNVSIENHSDYLRRFLDLSMKYDSRFIILPIRFETTHWAILLIKNTHEEEHSENLEAYFFDPIGPDKIRFEAVKSNFKLKRVYNLSIKLSQEKNENLGTWVAVAIK</sequence>
<dbReference type="EMBL" id="DS985736">
    <property type="protein sequence ID" value="EDV18701.1"/>
    <property type="molecule type" value="Genomic_DNA"/>
</dbReference>